<keyword evidence="1 2" id="KW-0597">Phosphoprotein</keyword>
<dbReference type="SUPFAM" id="SSF52172">
    <property type="entry name" value="CheY-like"/>
    <property type="match status" value="1"/>
</dbReference>
<accession>A0A6C2CQR1</accession>
<dbReference type="OrthoDB" id="9179585at2"/>
<sequence length="121" mass="13183">MKPMKVLVVDDQKVNRTLPRVLLQQAGCEVFEADCGEAALAFLKGQRVDAVLLDISMPGISGTDVCRLLRQDAACAGLFVVAYTAHALVSERHDILAAGFDELLIKPINRQRLLSVLKLPV</sequence>
<dbReference type="Gene3D" id="3.40.50.2300">
    <property type="match status" value="1"/>
</dbReference>
<evidence type="ECO:0000313" key="4">
    <source>
        <dbReference type="EMBL" id="TYC56251.1"/>
    </source>
</evidence>
<feature type="modified residue" description="4-aspartylphosphate" evidence="2">
    <location>
        <position position="54"/>
    </location>
</feature>
<comment type="caution">
    <text evidence="4">The sequence shown here is derived from an EMBL/GenBank/DDBJ whole genome shotgun (WGS) entry which is preliminary data.</text>
</comment>
<keyword evidence="5" id="KW-1185">Reference proteome</keyword>
<protein>
    <submittedName>
        <fullName evidence="4">Response regulator</fullName>
    </submittedName>
</protein>
<dbReference type="SMART" id="SM00448">
    <property type="entry name" value="REC"/>
    <property type="match status" value="1"/>
</dbReference>
<name>A0A6C2CQR1_9RHOO</name>
<dbReference type="Pfam" id="PF00072">
    <property type="entry name" value="Response_reg"/>
    <property type="match status" value="1"/>
</dbReference>
<dbReference type="PANTHER" id="PTHR44591:SF20">
    <property type="entry name" value="PROTEIN PILH"/>
    <property type="match status" value="1"/>
</dbReference>
<reference evidence="4 5" key="1">
    <citation type="submission" date="2019-01" db="EMBL/GenBank/DDBJ databases">
        <title>Zoogloea oleivorans genome sequencing and assembly.</title>
        <authorList>
            <person name="Tancsics A."/>
            <person name="Farkas M."/>
            <person name="Kriszt B."/>
            <person name="Maroti G."/>
            <person name="Horvath B."/>
        </authorList>
    </citation>
    <scope>NUCLEOTIDE SEQUENCE [LARGE SCALE GENOMIC DNA]</scope>
    <source>
        <strain evidence="4 5">Buc</strain>
    </source>
</reference>
<organism evidence="4 5">
    <name type="scientific">Zoogloea oleivorans</name>
    <dbReference type="NCBI Taxonomy" id="1552750"/>
    <lineage>
        <taxon>Bacteria</taxon>
        <taxon>Pseudomonadati</taxon>
        <taxon>Pseudomonadota</taxon>
        <taxon>Betaproteobacteria</taxon>
        <taxon>Rhodocyclales</taxon>
        <taxon>Zoogloeaceae</taxon>
        <taxon>Zoogloea</taxon>
    </lineage>
</organism>
<dbReference type="InterPro" id="IPR001789">
    <property type="entry name" value="Sig_transdc_resp-reg_receiver"/>
</dbReference>
<feature type="domain" description="Response regulatory" evidence="3">
    <location>
        <begin position="5"/>
        <end position="121"/>
    </location>
</feature>
<dbReference type="EMBL" id="SDKK01000011">
    <property type="protein sequence ID" value="TYC56251.1"/>
    <property type="molecule type" value="Genomic_DNA"/>
</dbReference>
<proteinExistence type="predicted"/>
<evidence type="ECO:0000313" key="5">
    <source>
        <dbReference type="Proteomes" id="UP000389128"/>
    </source>
</evidence>
<dbReference type="InterPro" id="IPR011006">
    <property type="entry name" value="CheY-like_superfamily"/>
</dbReference>
<dbReference type="GO" id="GO:0000160">
    <property type="term" value="P:phosphorelay signal transduction system"/>
    <property type="evidence" value="ECO:0007669"/>
    <property type="project" value="InterPro"/>
</dbReference>
<evidence type="ECO:0000259" key="3">
    <source>
        <dbReference type="PROSITE" id="PS50110"/>
    </source>
</evidence>
<dbReference type="InterPro" id="IPR050595">
    <property type="entry name" value="Bact_response_regulator"/>
</dbReference>
<dbReference type="Proteomes" id="UP000389128">
    <property type="component" value="Unassembled WGS sequence"/>
</dbReference>
<dbReference type="PROSITE" id="PS50110">
    <property type="entry name" value="RESPONSE_REGULATORY"/>
    <property type="match status" value="1"/>
</dbReference>
<dbReference type="AlphaFoldDB" id="A0A6C2CQR1"/>
<evidence type="ECO:0000256" key="1">
    <source>
        <dbReference type="ARBA" id="ARBA00022553"/>
    </source>
</evidence>
<dbReference type="PANTHER" id="PTHR44591">
    <property type="entry name" value="STRESS RESPONSE REGULATOR PROTEIN 1"/>
    <property type="match status" value="1"/>
</dbReference>
<gene>
    <name evidence="4" type="ORF">ETQ85_13215</name>
</gene>
<evidence type="ECO:0000256" key="2">
    <source>
        <dbReference type="PROSITE-ProRule" id="PRU00169"/>
    </source>
</evidence>